<protein>
    <submittedName>
        <fullName evidence="1">Cell division protein ZipA</fullName>
    </submittedName>
</protein>
<dbReference type="GO" id="GO:0051301">
    <property type="term" value="P:cell division"/>
    <property type="evidence" value="ECO:0007669"/>
    <property type="project" value="UniProtKB-KW"/>
</dbReference>
<gene>
    <name evidence="1" type="ORF">RSO01_35110</name>
</gene>
<dbReference type="Proteomes" id="UP000321058">
    <property type="component" value="Unassembled WGS sequence"/>
</dbReference>
<dbReference type="SUPFAM" id="SSF52540">
    <property type="entry name" value="P-loop containing nucleoside triphosphate hydrolases"/>
    <property type="match status" value="1"/>
</dbReference>
<sequence>MRAVRKNMNNPTLYLLCGKIAAGKSTLAQQLATRPSTLLISEDHWTSTLYPVELKTIEDYTRLSGRLRAAMTPHIVDILHRGLSVVLDFAANTPRQRAWVRSLIDTAGVPHELHYLDLPDELCKQRLRQRNAGGEHQFQVSDAEFEQFTAYFVPPAADEGFNVIVHKP</sequence>
<dbReference type="RefSeq" id="WP_147150414.1">
    <property type="nucleotide sequence ID" value="NZ_BKAJ01000063.1"/>
</dbReference>
<keyword evidence="1" id="KW-0132">Cell division</keyword>
<organism evidence="1 2">
    <name type="scientific">Reyranella soli</name>
    <dbReference type="NCBI Taxonomy" id="1230389"/>
    <lineage>
        <taxon>Bacteria</taxon>
        <taxon>Pseudomonadati</taxon>
        <taxon>Pseudomonadota</taxon>
        <taxon>Alphaproteobacteria</taxon>
        <taxon>Hyphomicrobiales</taxon>
        <taxon>Reyranellaceae</taxon>
        <taxon>Reyranella</taxon>
    </lineage>
</organism>
<keyword evidence="2" id="KW-1185">Reference proteome</keyword>
<evidence type="ECO:0000313" key="2">
    <source>
        <dbReference type="Proteomes" id="UP000321058"/>
    </source>
</evidence>
<dbReference type="InterPro" id="IPR027417">
    <property type="entry name" value="P-loop_NTPase"/>
</dbReference>
<dbReference type="Pfam" id="PF13671">
    <property type="entry name" value="AAA_33"/>
    <property type="match status" value="1"/>
</dbReference>
<dbReference type="OrthoDB" id="531205at2"/>
<accession>A0A512NBN8</accession>
<reference evidence="1 2" key="1">
    <citation type="submission" date="2019-07" db="EMBL/GenBank/DDBJ databases">
        <title>Whole genome shotgun sequence of Reyranella soli NBRC 108950.</title>
        <authorList>
            <person name="Hosoyama A."/>
            <person name="Uohara A."/>
            <person name="Ohji S."/>
            <person name="Ichikawa N."/>
        </authorList>
    </citation>
    <scope>NUCLEOTIDE SEQUENCE [LARGE SCALE GENOMIC DNA]</scope>
    <source>
        <strain evidence="1 2">NBRC 108950</strain>
    </source>
</reference>
<dbReference type="Gene3D" id="3.40.50.300">
    <property type="entry name" value="P-loop containing nucleotide triphosphate hydrolases"/>
    <property type="match status" value="1"/>
</dbReference>
<dbReference type="EMBL" id="BKAJ01000063">
    <property type="protein sequence ID" value="GEP56345.1"/>
    <property type="molecule type" value="Genomic_DNA"/>
</dbReference>
<dbReference type="AlphaFoldDB" id="A0A512NBN8"/>
<evidence type="ECO:0000313" key="1">
    <source>
        <dbReference type="EMBL" id="GEP56345.1"/>
    </source>
</evidence>
<proteinExistence type="predicted"/>
<comment type="caution">
    <text evidence="1">The sequence shown here is derived from an EMBL/GenBank/DDBJ whole genome shotgun (WGS) entry which is preliminary data.</text>
</comment>
<name>A0A512NBN8_9HYPH</name>
<keyword evidence="1" id="KW-0131">Cell cycle</keyword>